<name>A0A915PUR0_9BILA</name>
<organism evidence="1 2">
    <name type="scientific">Setaria digitata</name>
    <dbReference type="NCBI Taxonomy" id="48799"/>
    <lineage>
        <taxon>Eukaryota</taxon>
        <taxon>Metazoa</taxon>
        <taxon>Ecdysozoa</taxon>
        <taxon>Nematoda</taxon>
        <taxon>Chromadorea</taxon>
        <taxon>Rhabditida</taxon>
        <taxon>Spirurina</taxon>
        <taxon>Spiruromorpha</taxon>
        <taxon>Filarioidea</taxon>
        <taxon>Setariidae</taxon>
        <taxon>Setaria</taxon>
    </lineage>
</organism>
<sequence>MWCRTSKTGCSCMRPTFAEMIHGQQSAKSVQALNWYHQFVVRRIWNDGDKIAAYFGWDGHEYRKNIGSIQVFFEFPEQIRGFDYAWKLFKEAAQIGVKEWIPVNIRSRRATIDYSDSEEVSIRWSRDIYYILCYLQKLA</sequence>
<reference evidence="2" key="1">
    <citation type="submission" date="2022-11" db="UniProtKB">
        <authorList>
            <consortium name="WormBaseParasite"/>
        </authorList>
    </citation>
    <scope>IDENTIFICATION</scope>
</reference>
<accession>A0A915PUR0</accession>
<dbReference type="PANTHER" id="PTHR31578:SF3">
    <property type="entry name" value="NEMATODE SPECIFIC PEPTIDE FAMILY"/>
    <property type="match status" value="1"/>
</dbReference>
<dbReference type="SUPFAM" id="SSF141739">
    <property type="entry name" value="MFPT repeat-like"/>
    <property type="match status" value="1"/>
</dbReference>
<evidence type="ECO:0000313" key="1">
    <source>
        <dbReference type="Proteomes" id="UP000887581"/>
    </source>
</evidence>
<keyword evidence="1" id="KW-1185">Reference proteome</keyword>
<dbReference type="WBParaSite" id="sdigi.contig441.g8343.t1">
    <property type="protein sequence ID" value="sdigi.contig441.g8343.t1"/>
    <property type="gene ID" value="sdigi.contig441.g8343"/>
</dbReference>
<protein>
    <submittedName>
        <fullName evidence="2">GNAT family N-acetyltransferase</fullName>
    </submittedName>
</protein>
<proteinExistence type="predicted"/>
<dbReference type="Pfam" id="PF12150">
    <property type="entry name" value="MFP2b"/>
    <property type="match status" value="1"/>
</dbReference>
<dbReference type="InterPro" id="IPR021010">
    <property type="entry name" value="Cytosolic_motility_protein"/>
</dbReference>
<dbReference type="PANTHER" id="PTHR31578">
    <property type="entry name" value="PROTEIN CBG21223-RELATED"/>
    <property type="match status" value="1"/>
</dbReference>
<dbReference type="AlphaFoldDB" id="A0A915PUR0"/>
<evidence type="ECO:0000313" key="2">
    <source>
        <dbReference type="WBParaSite" id="sdigi.contig441.g8343.t1"/>
    </source>
</evidence>
<dbReference type="Proteomes" id="UP000887581">
    <property type="component" value="Unplaced"/>
</dbReference>